<dbReference type="EMBL" id="CP020928">
    <property type="protein sequence ID" value="AWF95298.1"/>
    <property type="molecule type" value="Genomic_DNA"/>
</dbReference>
<dbReference type="InterPro" id="IPR047951">
    <property type="entry name" value="Transpos_ISL3"/>
</dbReference>
<protein>
    <recommendedName>
        <fullName evidence="1">Transposase IS204/IS1001/IS1096/IS1165 DDE domain-containing protein</fullName>
    </recommendedName>
</protein>
<dbReference type="Pfam" id="PF01610">
    <property type="entry name" value="DDE_Tnp_ISL3"/>
    <property type="match status" value="1"/>
</dbReference>
<dbReference type="PANTHER" id="PTHR33498:SF1">
    <property type="entry name" value="TRANSPOSASE FOR INSERTION SEQUENCE ELEMENT IS1557"/>
    <property type="match status" value="1"/>
</dbReference>
<dbReference type="InterPro" id="IPR002560">
    <property type="entry name" value="Transposase_DDE"/>
</dbReference>
<dbReference type="PANTHER" id="PTHR33498">
    <property type="entry name" value="TRANSPOSASE FOR INSERTION SEQUENCE ELEMENT IS1557"/>
    <property type="match status" value="1"/>
</dbReference>
<organism evidence="2 3">
    <name type="scientific">Weissella cibaria</name>
    <dbReference type="NCBI Taxonomy" id="137591"/>
    <lineage>
        <taxon>Bacteria</taxon>
        <taxon>Bacillati</taxon>
        <taxon>Bacillota</taxon>
        <taxon>Bacilli</taxon>
        <taxon>Lactobacillales</taxon>
        <taxon>Lactobacillaceae</taxon>
        <taxon>Weissella</taxon>
    </lineage>
</organism>
<evidence type="ECO:0000313" key="3">
    <source>
        <dbReference type="Proteomes" id="UP000244870"/>
    </source>
</evidence>
<dbReference type="Proteomes" id="UP000244870">
    <property type="component" value="Chromosome"/>
</dbReference>
<proteinExistence type="predicted"/>
<evidence type="ECO:0000259" key="1">
    <source>
        <dbReference type="Pfam" id="PF01610"/>
    </source>
</evidence>
<accession>A0A2S1KQM1</accession>
<name>A0A2S1KQM1_9LACO</name>
<gene>
    <name evidence="2" type="ORF">B6254_0891</name>
</gene>
<dbReference type="NCBIfam" id="NF033550">
    <property type="entry name" value="transpos_ISL3"/>
    <property type="match status" value="1"/>
</dbReference>
<reference evidence="2 3" key="1">
    <citation type="submission" date="2017-04" db="EMBL/GenBank/DDBJ databases">
        <title>Weissella cibaria strain m2 complete genome.</title>
        <authorList>
            <person name="Pan Q."/>
            <person name="Tan M."/>
            <person name="Yao F."/>
            <person name="Su S."/>
        </authorList>
    </citation>
    <scope>NUCLEOTIDE SEQUENCE [LARGE SCALE GENOMIC DNA]</scope>
    <source>
        <strain evidence="2 3">M2</strain>
    </source>
</reference>
<sequence>MHMNNIILRYVGLTDPNFKFIVNSDNEYNRYEHRGKDHHKALITRATLESDIMRCPDCGYLEHVTKYGYTDDIEIYLPTTNGYDNRLIVKKQRFHCDSCNTKFNAKSHDLLDNSKFSRPLMNQIIAMSQDDISQKSIARSLRVSTSSVHRIINSDQTYYYDFQRQLPSVLCFDEVRTSAHNMSFVYADGEAHQLIEILPDRLSKNIKEHFLGYSLQNRRQVEYVIIDLNANYGQFVRGLFPNAKIIIDRFHIVQRVAQALTGQRVADQRSIEDKRYSREYAIMKSQWRLFMKSYDKLNKNTRVYLAGVKELMTEEEALDLVFRSFPTLHATWLTYQAVLEAMHEQNIQKFSDILVGYSPLRNAMDTAISTFSKNLAGVLEILRSPWSNGVIEGINRKIKQISRTAYGYRNQLNFFRRIRTQLVHPRIIPA</sequence>
<evidence type="ECO:0000313" key="2">
    <source>
        <dbReference type="EMBL" id="AWF95298.1"/>
    </source>
</evidence>
<dbReference type="AlphaFoldDB" id="A0A2S1KQM1"/>
<feature type="domain" description="Transposase IS204/IS1001/IS1096/IS1165 DDE" evidence="1">
    <location>
        <begin position="170"/>
        <end position="418"/>
    </location>
</feature>